<dbReference type="Pfam" id="PF10624">
    <property type="entry name" value="TraS"/>
    <property type="match status" value="1"/>
</dbReference>
<feature type="transmembrane region" description="Helical" evidence="1">
    <location>
        <begin position="30"/>
        <end position="47"/>
    </location>
</feature>
<feature type="transmembrane region" description="Helical" evidence="1">
    <location>
        <begin position="68"/>
        <end position="90"/>
    </location>
</feature>
<keyword evidence="2" id="KW-0614">Plasmid</keyword>
<gene>
    <name evidence="2" type="primary">traS</name>
</gene>
<geneLocation type="plasmid" evidence="2">
    <name>pA1137</name>
</geneLocation>
<accession>A0A286NCM7</accession>
<keyword evidence="1" id="KW-1133">Transmembrane helix</keyword>
<feature type="transmembrane region" description="Helical" evidence="1">
    <location>
        <begin position="7"/>
        <end position="24"/>
    </location>
</feature>
<name>A0A286NCM7_ENTCL</name>
<dbReference type="InterPro" id="IPR018898">
    <property type="entry name" value="Eex_TraS"/>
</dbReference>
<proteinExistence type="predicted"/>
<reference evidence="2" key="1">
    <citation type="submission" date="2017-06" db="EMBL/GenBank/DDBJ databases">
        <title>Complete sequence of Enterobacter cloacae A1137.</title>
        <authorList>
            <person name="Zhan Z."/>
            <person name="Feng J."/>
            <person name="Jiang X."/>
            <person name="Liang Q."/>
            <person name="Liang L."/>
            <person name="Yuan M."/>
            <person name="Fang H."/>
            <person name="Li P."/>
            <person name="Zhou D."/>
        </authorList>
    </citation>
    <scope>NUCLEOTIDE SEQUENCE</scope>
    <source>
        <strain evidence="2">A1137</strain>
        <plasmid evidence="2">pA1137</plasmid>
    </source>
</reference>
<dbReference type="EMBL" id="MF190369">
    <property type="protein sequence ID" value="ASY91360.1"/>
    <property type="molecule type" value="Genomic_DNA"/>
</dbReference>
<keyword evidence="1" id="KW-0812">Transmembrane</keyword>
<dbReference type="RefSeq" id="WP_025759802.1">
    <property type="nucleotide sequence ID" value="NZ_JADILH010000071.1"/>
</dbReference>
<evidence type="ECO:0000256" key="1">
    <source>
        <dbReference type="SAM" id="Phobius"/>
    </source>
</evidence>
<sequence length="154" mass="17182">MKELMRIMWVLLIQYIACSLAGWATSVMLLILALLIMWQGIFAWINYRVRKQKYLYSQKDVSPVMYMVLSVPALCFPVLALFIFFGLSVYRVCVIGGVTVGDEPLKKQFIAKGAASTPSFIENEGFEEINPASGLEMCGATDIAGNLYGMSNYP</sequence>
<evidence type="ECO:0000313" key="2">
    <source>
        <dbReference type="EMBL" id="ASY91360.1"/>
    </source>
</evidence>
<protein>
    <submittedName>
        <fullName evidence="2">Conjugal transfer protein TraS</fullName>
    </submittedName>
</protein>
<dbReference type="AlphaFoldDB" id="A0A286NCM7"/>
<keyword evidence="1" id="KW-0472">Membrane</keyword>
<organism evidence="2">
    <name type="scientific">Enterobacter cloacae</name>
    <dbReference type="NCBI Taxonomy" id="550"/>
    <lineage>
        <taxon>Bacteria</taxon>
        <taxon>Pseudomonadati</taxon>
        <taxon>Pseudomonadota</taxon>
        <taxon>Gammaproteobacteria</taxon>
        <taxon>Enterobacterales</taxon>
        <taxon>Enterobacteriaceae</taxon>
        <taxon>Enterobacter</taxon>
        <taxon>Enterobacter cloacae complex</taxon>
    </lineage>
</organism>